<gene>
    <name evidence="7" type="ORF">Cspa_c11880</name>
</gene>
<evidence type="ECO:0000256" key="2">
    <source>
        <dbReference type="ARBA" id="ARBA00022475"/>
    </source>
</evidence>
<evidence type="ECO:0000313" key="8">
    <source>
        <dbReference type="Proteomes" id="UP000011728"/>
    </source>
</evidence>
<dbReference type="PANTHER" id="PTHR30250:SF26">
    <property type="entry name" value="PSMA PROTEIN"/>
    <property type="match status" value="1"/>
</dbReference>
<evidence type="ECO:0000256" key="1">
    <source>
        <dbReference type="ARBA" id="ARBA00004651"/>
    </source>
</evidence>
<dbReference type="EMBL" id="CP004121">
    <property type="protein sequence ID" value="AGF54964.1"/>
    <property type="molecule type" value="Genomic_DNA"/>
</dbReference>
<organism evidence="7 8">
    <name type="scientific">Clostridium saccharoperbutylacetonicum N1-4(HMT)</name>
    <dbReference type="NCBI Taxonomy" id="931276"/>
    <lineage>
        <taxon>Bacteria</taxon>
        <taxon>Bacillati</taxon>
        <taxon>Bacillota</taxon>
        <taxon>Clostridia</taxon>
        <taxon>Eubacteriales</taxon>
        <taxon>Clostridiaceae</taxon>
        <taxon>Clostridium</taxon>
    </lineage>
</organism>
<sequence length="513" mass="58257">MRIKNSLKNFGSGLAINLITNLLAFFSRTIFINVLGKSYLGVNGLLTNVLSMLSLAELGVGTAINFSLYKPVAEGNKKKITLLMNFYKRVYRWIGLLVFCVGLMLMMFLNVIIKDPGDVKNIKLIFFIYLVNTSYSYLMSYKNTLLSANQKDYMLTSINIIFSVMITAAQIIVLLIAKNYIMYLLTNMLVLFIQRLYINNKITKMYPLLREKITEKLSEEDFKAIIKNVKAVMFHKIGDYCINGTDNIVISAFISVSMVGLYSNYSMIIAMVNGIIVMFFNSMTASLGNLIATESDEKKIEIFEIINFIAFWLFGFATICFYNLLNPFIELWLGKEFLISSAILIIVLLNYYLTGMRVPIYAVKTAAGIYDEDKYTPLIQSVVNLVLSIILVQSWGLAGVFMGTLVSSIVLPCWQRPYIVCKYALKTSSKGYFAKYTQYLITILGVTFVISKILNVFYLEGKVINFIIKILICAAIPNLVFLLLFRKTKEFQQVLSMADRALGGKIKWIKWLA</sequence>
<feature type="transmembrane region" description="Helical" evidence="6">
    <location>
        <begin position="180"/>
        <end position="198"/>
    </location>
</feature>
<keyword evidence="8" id="KW-1185">Reference proteome</keyword>
<feature type="transmembrane region" description="Helical" evidence="6">
    <location>
        <begin position="124"/>
        <end position="141"/>
    </location>
</feature>
<feature type="transmembrane region" description="Helical" evidence="6">
    <location>
        <begin position="12"/>
        <end position="36"/>
    </location>
</feature>
<evidence type="ECO:0000256" key="5">
    <source>
        <dbReference type="ARBA" id="ARBA00023136"/>
    </source>
</evidence>
<dbReference type="KEGG" id="csr:Cspa_c11880"/>
<dbReference type="HOGENOM" id="CLU_040274_1_0_9"/>
<dbReference type="InterPro" id="IPR002797">
    <property type="entry name" value="Polysacc_synth"/>
</dbReference>
<proteinExistence type="predicted"/>
<dbReference type="PATRIC" id="fig|931276.5.peg.1145"/>
<keyword evidence="2" id="KW-1003">Cell membrane</keyword>
<feature type="transmembrane region" description="Helical" evidence="6">
    <location>
        <begin position="464"/>
        <end position="485"/>
    </location>
</feature>
<feature type="transmembrane region" description="Helical" evidence="6">
    <location>
        <begin position="48"/>
        <end position="69"/>
    </location>
</feature>
<dbReference type="RefSeq" id="WP_015391289.1">
    <property type="nucleotide sequence ID" value="NC_020291.1"/>
</dbReference>
<evidence type="ECO:0000256" key="4">
    <source>
        <dbReference type="ARBA" id="ARBA00022989"/>
    </source>
</evidence>
<keyword evidence="4 6" id="KW-1133">Transmembrane helix</keyword>
<dbReference type="OrthoDB" id="8609648at2"/>
<feature type="transmembrane region" description="Helical" evidence="6">
    <location>
        <begin position="240"/>
        <end position="262"/>
    </location>
</feature>
<feature type="transmembrane region" description="Helical" evidence="6">
    <location>
        <begin position="153"/>
        <end position="174"/>
    </location>
</feature>
<feature type="transmembrane region" description="Helical" evidence="6">
    <location>
        <begin position="305"/>
        <end position="325"/>
    </location>
</feature>
<name>M1MAI6_9CLOT</name>
<keyword evidence="3 6" id="KW-0812">Transmembrane</keyword>
<comment type="subcellular location">
    <subcellularLocation>
        <location evidence="1">Cell membrane</location>
        <topology evidence="1">Multi-pass membrane protein</topology>
    </subcellularLocation>
</comment>
<evidence type="ECO:0000256" key="6">
    <source>
        <dbReference type="SAM" id="Phobius"/>
    </source>
</evidence>
<reference evidence="7 8" key="1">
    <citation type="submission" date="2013-02" db="EMBL/GenBank/DDBJ databases">
        <title>Genome sequence of Clostridium saccharoperbutylacetonicum N1-4(HMT).</title>
        <authorList>
            <person name="Poehlein A."/>
            <person name="Daniel R."/>
        </authorList>
    </citation>
    <scope>NUCLEOTIDE SEQUENCE [LARGE SCALE GENOMIC DNA]</scope>
    <source>
        <strain evidence="8">N1-4(HMT)</strain>
    </source>
</reference>
<dbReference type="Pfam" id="PF01943">
    <property type="entry name" value="Polysacc_synt"/>
    <property type="match status" value="1"/>
</dbReference>
<protein>
    <submittedName>
        <fullName evidence="7">Membrane protein involved in the export of O-antigen and teichoic acid</fullName>
    </submittedName>
</protein>
<feature type="transmembrane region" description="Helical" evidence="6">
    <location>
        <begin position="337"/>
        <end position="354"/>
    </location>
</feature>
<evidence type="ECO:0000313" key="7">
    <source>
        <dbReference type="EMBL" id="AGF54964.1"/>
    </source>
</evidence>
<accession>M1MAI6</accession>
<dbReference type="STRING" id="36745.CLSAP_11950"/>
<dbReference type="InterPro" id="IPR050833">
    <property type="entry name" value="Poly_Biosynth_Transport"/>
</dbReference>
<dbReference type="GO" id="GO:0005886">
    <property type="term" value="C:plasma membrane"/>
    <property type="evidence" value="ECO:0007669"/>
    <property type="project" value="UniProtKB-SubCell"/>
</dbReference>
<dbReference type="eggNOG" id="COG2244">
    <property type="taxonomic scope" value="Bacteria"/>
</dbReference>
<dbReference type="PANTHER" id="PTHR30250">
    <property type="entry name" value="PST FAMILY PREDICTED COLANIC ACID TRANSPORTER"/>
    <property type="match status" value="1"/>
</dbReference>
<feature type="transmembrane region" description="Helical" evidence="6">
    <location>
        <begin position="90"/>
        <end position="112"/>
    </location>
</feature>
<evidence type="ECO:0000256" key="3">
    <source>
        <dbReference type="ARBA" id="ARBA00022692"/>
    </source>
</evidence>
<dbReference type="Proteomes" id="UP000011728">
    <property type="component" value="Chromosome"/>
</dbReference>
<dbReference type="AlphaFoldDB" id="M1MAI6"/>
<keyword evidence="5 6" id="KW-0472">Membrane</keyword>
<feature type="transmembrane region" description="Helical" evidence="6">
    <location>
        <begin position="268"/>
        <end position="293"/>
    </location>
</feature>
<feature type="transmembrane region" description="Helical" evidence="6">
    <location>
        <begin position="436"/>
        <end position="458"/>
    </location>
</feature>